<dbReference type="NCBIfam" id="NF008723">
    <property type="entry name" value="PRK11718.1"/>
    <property type="match status" value="1"/>
</dbReference>
<dbReference type="OrthoDB" id="5567237at2"/>
<keyword evidence="1 3" id="KW-0805">Transcription regulation</keyword>
<name>A0A5C8Z9H8_9GAMM</name>
<dbReference type="EMBL" id="VKAD01000001">
    <property type="protein sequence ID" value="TXR54745.1"/>
    <property type="molecule type" value="Genomic_DNA"/>
</dbReference>
<dbReference type="Gene3D" id="1.20.120.1370">
    <property type="entry name" value="Regulator of RNA polymerase sigma(70) subunit, domain 4"/>
    <property type="match status" value="1"/>
</dbReference>
<organism evidence="4 5">
    <name type="scientific">Reinekea thalattae</name>
    <dbReference type="NCBI Taxonomy" id="2593301"/>
    <lineage>
        <taxon>Bacteria</taxon>
        <taxon>Pseudomonadati</taxon>
        <taxon>Pseudomonadota</taxon>
        <taxon>Gammaproteobacteria</taxon>
        <taxon>Oceanospirillales</taxon>
        <taxon>Saccharospirillaceae</taxon>
        <taxon>Reinekea</taxon>
    </lineage>
</organism>
<dbReference type="PIRSF" id="PIRSF016548">
    <property type="entry name" value="Rsd_AlgQ"/>
    <property type="match status" value="1"/>
</dbReference>
<keyword evidence="2 3" id="KW-0804">Transcription</keyword>
<dbReference type="RefSeq" id="WP_147714144.1">
    <property type="nucleotide sequence ID" value="NZ_VKAD01000001.1"/>
</dbReference>
<accession>A0A5C8Z9H8</accession>
<keyword evidence="5" id="KW-1185">Reference proteome</keyword>
<evidence type="ECO:0000256" key="2">
    <source>
        <dbReference type="ARBA" id="ARBA00023163"/>
    </source>
</evidence>
<comment type="caution">
    <text evidence="4">The sequence shown here is derived from an EMBL/GenBank/DDBJ whole genome shotgun (WGS) entry which is preliminary data.</text>
</comment>
<protein>
    <submittedName>
        <fullName evidence="4">Sigma D regulator</fullName>
    </submittedName>
</protein>
<dbReference type="Pfam" id="PF04353">
    <property type="entry name" value="Rsd_AlgQ"/>
    <property type="match status" value="1"/>
</dbReference>
<reference evidence="4 5" key="1">
    <citation type="submission" date="2019-07" db="EMBL/GenBank/DDBJ databases">
        <title>Reinekea sp. strain SSH23 genome sequencing and assembly.</title>
        <authorList>
            <person name="Kim I."/>
        </authorList>
    </citation>
    <scope>NUCLEOTIDE SEQUENCE [LARGE SCALE GENOMIC DNA]</scope>
    <source>
        <strain evidence="4 5">SSH23</strain>
    </source>
</reference>
<dbReference type="InterPro" id="IPR038309">
    <property type="entry name" value="Rsd/AlgQ_sf"/>
</dbReference>
<sequence length="155" mass="17978">MLENCKTALERWGGTHEIIDRWLGDRKQTLIHFFQIQDAEGEEAVCRSIEEFNRLLVDYISSGHFEVYEQLFREATEFDDDGGIALAKELYPLIEETTQFMLDFNDKYAAHSMIQANIASLKGDLSALGEKMTERFAYEDRLIEQLHNAHESKLL</sequence>
<comment type="similarity">
    <text evidence="3">Belongs to the Rsd/AlgQ family.</text>
</comment>
<gene>
    <name evidence="4" type="ORF">FME95_09470</name>
</gene>
<evidence type="ECO:0000313" key="4">
    <source>
        <dbReference type="EMBL" id="TXR54745.1"/>
    </source>
</evidence>
<dbReference type="GO" id="GO:0006355">
    <property type="term" value="P:regulation of DNA-templated transcription"/>
    <property type="evidence" value="ECO:0007669"/>
    <property type="project" value="InterPro"/>
</dbReference>
<evidence type="ECO:0000256" key="3">
    <source>
        <dbReference type="RuleBase" id="RU004409"/>
    </source>
</evidence>
<evidence type="ECO:0000313" key="5">
    <source>
        <dbReference type="Proteomes" id="UP000321764"/>
    </source>
</evidence>
<dbReference type="AlphaFoldDB" id="A0A5C8Z9H8"/>
<dbReference type="InterPro" id="IPR007448">
    <property type="entry name" value="Sigma70_reg_Rsd_AlgQ"/>
</dbReference>
<evidence type="ECO:0000256" key="1">
    <source>
        <dbReference type="ARBA" id="ARBA00023015"/>
    </source>
</evidence>
<dbReference type="Proteomes" id="UP000321764">
    <property type="component" value="Unassembled WGS sequence"/>
</dbReference>
<proteinExistence type="inferred from homology"/>